<name>A0A6J6I4U5_9ZZZZ</name>
<gene>
    <name evidence="2" type="ORF">UFOPK1874_00901</name>
</gene>
<dbReference type="AlphaFoldDB" id="A0A6J6I4U5"/>
<sequence>MSAGPFPTTDWPSANVDSAVSVAHLDAAVDRITQRPPEEGITHSLLVVHRGAIVREYYGEGIGKDSTLISWSMAKSMTHALIGMAVGDGLLRIEDNHLLPQWESDDRRNISLDDLLTMRSGLSWLEDYVDDKASDVIEMLFGESEFTGDHAGYAASKPLIHSPGAEWLYSSGTTNIIARVLANALDETDGSHERFRSYMYSRLFDAIGMTSPIAKFDNAGTFVGSSFVYATARDFARFGYLYLNDGVWNGKRLLPEGWVKYAGTVVGHDPDMPLDYGAQWWVWPEDEDSIMAHGYEGQIIWVSPRRDLVAVHCGKTDAAFGAQLRSMMAGLVEVFPVQ</sequence>
<dbReference type="Gene3D" id="3.40.710.10">
    <property type="entry name" value="DD-peptidase/beta-lactamase superfamily"/>
    <property type="match status" value="1"/>
</dbReference>
<organism evidence="2">
    <name type="scientific">freshwater metagenome</name>
    <dbReference type="NCBI Taxonomy" id="449393"/>
    <lineage>
        <taxon>unclassified sequences</taxon>
        <taxon>metagenomes</taxon>
        <taxon>ecological metagenomes</taxon>
    </lineage>
</organism>
<dbReference type="Pfam" id="PF00144">
    <property type="entry name" value="Beta-lactamase"/>
    <property type="match status" value="1"/>
</dbReference>
<accession>A0A6J6I4U5</accession>
<evidence type="ECO:0000313" key="2">
    <source>
        <dbReference type="EMBL" id="CAB4618825.1"/>
    </source>
</evidence>
<dbReference type="SUPFAM" id="SSF56601">
    <property type="entry name" value="beta-lactamase/transpeptidase-like"/>
    <property type="match status" value="1"/>
</dbReference>
<proteinExistence type="predicted"/>
<dbReference type="PANTHER" id="PTHR43283:SF7">
    <property type="entry name" value="BETA-LACTAMASE-RELATED DOMAIN-CONTAINING PROTEIN"/>
    <property type="match status" value="1"/>
</dbReference>
<dbReference type="InterPro" id="IPR012338">
    <property type="entry name" value="Beta-lactam/transpept-like"/>
</dbReference>
<feature type="domain" description="Beta-lactamase-related" evidence="1">
    <location>
        <begin position="44"/>
        <end position="311"/>
    </location>
</feature>
<reference evidence="2" key="1">
    <citation type="submission" date="2020-05" db="EMBL/GenBank/DDBJ databases">
        <authorList>
            <person name="Chiriac C."/>
            <person name="Salcher M."/>
            <person name="Ghai R."/>
            <person name="Kavagutti S V."/>
        </authorList>
    </citation>
    <scope>NUCLEOTIDE SEQUENCE</scope>
</reference>
<dbReference type="InterPro" id="IPR001466">
    <property type="entry name" value="Beta-lactam-related"/>
</dbReference>
<dbReference type="PANTHER" id="PTHR43283">
    <property type="entry name" value="BETA-LACTAMASE-RELATED"/>
    <property type="match status" value="1"/>
</dbReference>
<dbReference type="InterPro" id="IPR050789">
    <property type="entry name" value="Diverse_Enzym_Activities"/>
</dbReference>
<dbReference type="EMBL" id="CAEZUX010000106">
    <property type="protein sequence ID" value="CAB4618825.1"/>
    <property type="molecule type" value="Genomic_DNA"/>
</dbReference>
<protein>
    <submittedName>
        <fullName evidence="2">Unannotated protein</fullName>
    </submittedName>
</protein>
<evidence type="ECO:0000259" key="1">
    <source>
        <dbReference type="Pfam" id="PF00144"/>
    </source>
</evidence>